<feature type="compositionally biased region" description="Basic and acidic residues" evidence="8">
    <location>
        <begin position="967"/>
        <end position="982"/>
    </location>
</feature>
<evidence type="ECO:0000256" key="4">
    <source>
        <dbReference type="ARBA" id="ARBA00022525"/>
    </source>
</evidence>
<feature type="compositionally biased region" description="Low complexity" evidence="8">
    <location>
        <begin position="905"/>
        <end position="919"/>
    </location>
</feature>
<evidence type="ECO:0000259" key="9">
    <source>
        <dbReference type="Pfam" id="PF01345"/>
    </source>
</evidence>
<evidence type="ECO:0000256" key="7">
    <source>
        <dbReference type="ARBA" id="ARBA00023237"/>
    </source>
</evidence>
<keyword evidence="5" id="KW-0732">Signal</keyword>
<proteinExistence type="predicted"/>
<dbReference type="AlphaFoldDB" id="A0A8T3V5Q1"/>
<feature type="compositionally biased region" description="Polar residues" evidence="8">
    <location>
        <begin position="925"/>
        <end position="934"/>
    </location>
</feature>
<keyword evidence="4" id="KW-0964">Secreted</keyword>
<dbReference type="InterPro" id="IPR011050">
    <property type="entry name" value="Pectin_lyase_fold/virulence"/>
</dbReference>
<reference evidence="10" key="1">
    <citation type="submission" date="2019-04" db="EMBL/GenBank/DDBJ databases">
        <title>Evolution of Biomass-Degrading Anaerobic Consortia Revealed by Metagenomics.</title>
        <authorList>
            <person name="Peng X."/>
        </authorList>
    </citation>
    <scope>NUCLEOTIDE SEQUENCE</scope>
    <source>
        <strain evidence="10">SIG18</strain>
    </source>
</reference>
<dbReference type="SMART" id="SM00710">
    <property type="entry name" value="PbH1"/>
    <property type="match status" value="12"/>
</dbReference>
<evidence type="ECO:0000256" key="2">
    <source>
        <dbReference type="ARBA" id="ARBA00004442"/>
    </source>
</evidence>
<dbReference type="InterPro" id="IPR006626">
    <property type="entry name" value="PbH1"/>
</dbReference>
<comment type="subcellular location">
    <subcellularLocation>
        <location evidence="1">Cell envelope</location>
    </subcellularLocation>
    <subcellularLocation>
        <location evidence="2">Cell outer membrane</location>
    </subcellularLocation>
    <subcellularLocation>
        <location evidence="3">Secreted</location>
    </subcellularLocation>
</comment>
<evidence type="ECO:0000256" key="6">
    <source>
        <dbReference type="ARBA" id="ARBA00023136"/>
    </source>
</evidence>
<evidence type="ECO:0000256" key="5">
    <source>
        <dbReference type="ARBA" id="ARBA00022729"/>
    </source>
</evidence>
<protein>
    <recommendedName>
        <fullName evidence="9">DUF11 domain-containing protein</fullName>
    </recommendedName>
</protein>
<comment type="caution">
    <text evidence="10">The sequence shown here is derived from an EMBL/GenBank/DDBJ whole genome shotgun (WGS) entry which is preliminary data.</text>
</comment>
<dbReference type="InterPro" id="IPR047589">
    <property type="entry name" value="DUF11_rpt"/>
</dbReference>
<dbReference type="Proteomes" id="UP000783037">
    <property type="component" value="Unassembled WGS sequence"/>
</dbReference>
<dbReference type="EMBL" id="SUTK01000002">
    <property type="protein sequence ID" value="MBE6500916.1"/>
    <property type="molecule type" value="Genomic_DNA"/>
</dbReference>
<keyword evidence="6" id="KW-0472">Membrane</keyword>
<feature type="compositionally biased region" description="Acidic residues" evidence="8">
    <location>
        <begin position="935"/>
        <end position="966"/>
    </location>
</feature>
<dbReference type="SUPFAM" id="SSF51126">
    <property type="entry name" value="Pectin lyase-like"/>
    <property type="match status" value="3"/>
</dbReference>
<evidence type="ECO:0000256" key="8">
    <source>
        <dbReference type="SAM" id="MobiDB-lite"/>
    </source>
</evidence>
<dbReference type="Pfam" id="PF02415">
    <property type="entry name" value="Chlam_PMP"/>
    <property type="match status" value="2"/>
</dbReference>
<keyword evidence="7" id="KW-0998">Cell outer membrane</keyword>
<dbReference type="NCBIfam" id="TIGR01451">
    <property type="entry name" value="B_ant_repeat"/>
    <property type="match status" value="1"/>
</dbReference>
<evidence type="ECO:0000256" key="1">
    <source>
        <dbReference type="ARBA" id="ARBA00004196"/>
    </source>
</evidence>
<dbReference type="PANTHER" id="PTHR11319">
    <property type="entry name" value="G PROTEIN-COUPLED RECEPTOR-RELATED"/>
    <property type="match status" value="1"/>
</dbReference>
<feature type="domain" description="DUF11" evidence="9">
    <location>
        <begin position="805"/>
        <end position="918"/>
    </location>
</feature>
<gene>
    <name evidence="10" type="ORF">E7Z79_00575</name>
</gene>
<accession>A0A8T3V5Q1</accession>
<organism evidence="10 11">
    <name type="scientific">Methanobrevibacter thaueri</name>
    <dbReference type="NCBI Taxonomy" id="190975"/>
    <lineage>
        <taxon>Archaea</taxon>
        <taxon>Methanobacteriati</taxon>
        <taxon>Methanobacteriota</taxon>
        <taxon>Methanomada group</taxon>
        <taxon>Methanobacteria</taxon>
        <taxon>Methanobacteriales</taxon>
        <taxon>Methanobacteriaceae</taxon>
        <taxon>Methanobrevibacter</taxon>
    </lineage>
</organism>
<evidence type="ECO:0000313" key="10">
    <source>
        <dbReference type="EMBL" id="MBE6500916.1"/>
    </source>
</evidence>
<dbReference type="Gene3D" id="2.160.20.10">
    <property type="entry name" value="Single-stranded right-handed beta-helix, Pectin lyase-like"/>
    <property type="match status" value="1"/>
</dbReference>
<evidence type="ECO:0000313" key="11">
    <source>
        <dbReference type="Proteomes" id="UP000783037"/>
    </source>
</evidence>
<dbReference type="InterPro" id="IPR003368">
    <property type="entry name" value="POMP_repeat"/>
</dbReference>
<dbReference type="RefSeq" id="WP_303738037.1">
    <property type="nucleotide sequence ID" value="NZ_SUTK01000002.1"/>
</dbReference>
<feature type="region of interest" description="Disordered" evidence="8">
    <location>
        <begin position="905"/>
        <end position="986"/>
    </location>
</feature>
<feature type="domain" description="DUF11" evidence="9">
    <location>
        <begin position="693"/>
        <end position="782"/>
    </location>
</feature>
<dbReference type="PANTHER" id="PTHR11319:SF35">
    <property type="entry name" value="OUTER MEMBRANE PROTEIN PMPC-RELATED"/>
    <property type="match status" value="1"/>
</dbReference>
<dbReference type="InterPro" id="IPR001434">
    <property type="entry name" value="OmcB-like_DUF11"/>
</dbReference>
<dbReference type="InterPro" id="IPR012334">
    <property type="entry name" value="Pectin_lyas_fold"/>
</dbReference>
<evidence type="ECO:0000256" key="3">
    <source>
        <dbReference type="ARBA" id="ARBA00004613"/>
    </source>
</evidence>
<sequence>MKKATNLIILSIFCVLMSMAAVCANENATFDDALSLDDTANDTIAADPETQTFDDLSELINGTDDVIELKDDYKYSSTDSVAKGGIVIDRPITINGNGHTIDASNSVRIFIVNSSNVILNNINFINGKASSAGAIGANEFENFTINNCNFSNCSAGSGGAVLSNADYTKITNCNFNDNHADTSGGAVLVRGKGSVIDNSRFTSNDAWTTNRGHGGAVYFSGADGLINNTVFDSNKGRASGGALYVGGARLKINNASFVNNSGTYGGSIFSGASYTTVVHSTFEENEAEAYGGAIYFYWNYYSTVKNSKFTSNRVTGPTGGAIYSDGYYDLYENVTFENNQAEYAGGALALMGVPNAKVNDCYFDSNKCNHLGGGVYTTSGRGCEINNSTFVNCYAASGAGVYMVYSDTNPNSYSNGHIRDSRFYNNTARYGGAGVTATSHATIENSEFKDNTAGNYGGAVSLTHASMINSTLENNSAIFGGAAYIHDSDIINSTFADNSAQIGNAIYILNSSSLRGNDVSDDDVFLYDDDFPGNVVGNQHNIRGLMETDQGYFAYCSEKYNLSPYNGVYDGSMEKLKNSINHQSIGDYLKILIYYYVDNFEDLHDYDFSNYVWAFTDGEYWNSDDPVVREVIRLYDSGLRVSTENGCKVLPNGTLMYFNFSSLVTPSGEQNLFLFKFSYEDVLNETLTKEALINKTVYLGDTVEYRIVINNKGSSPVYGNWVEDKDYSEGLVYKTWRSEVGNWTFNEETGRWTLDVLEPGQSASIIITFGVTLEGLLYNNATSGLGVVNVSTSGDGFTAYVKNMTVEKKTLTPQVNVGDLAEFEIVVTNTGDVDLDNVFVCESEYDSGLDYVDFVSEVGTWKHSINEDGKHVFTLSEVLEVDDSASFRVLFTTIKVGNFSNTVTSGYNNTTLSNSTNTTDVIGNETPTASGNENNETEEDIVEDTPEGTDEETSVESPEEIDDETHDETTDGKKESEIHESTVVEDNQNAVSKHIVDEKATGNPIAALLLALILIPIRRFKK</sequence>
<name>A0A8T3V5Q1_9EURY</name>
<dbReference type="GO" id="GO:0005576">
    <property type="term" value="C:extracellular region"/>
    <property type="evidence" value="ECO:0007669"/>
    <property type="project" value="UniProtKB-SubCell"/>
</dbReference>
<dbReference type="Pfam" id="PF01345">
    <property type="entry name" value="DUF11"/>
    <property type="match status" value="2"/>
</dbReference>